<accession>A0A844XQU4</accession>
<keyword evidence="4" id="KW-1185">Reference proteome</keyword>
<proteinExistence type="predicted"/>
<dbReference type="RefSeq" id="WP_160727882.1">
    <property type="nucleotide sequence ID" value="NZ_WTYC01000004.1"/>
</dbReference>
<name>A0A844XQU4_9SPHN</name>
<feature type="signal peptide" evidence="1">
    <location>
        <begin position="1"/>
        <end position="25"/>
    </location>
</feature>
<dbReference type="EMBL" id="WTYC01000004">
    <property type="protein sequence ID" value="MXO48321.1"/>
    <property type="molecule type" value="Genomic_DNA"/>
</dbReference>
<dbReference type="OrthoDB" id="571052at2"/>
<feature type="domain" description="CHRD" evidence="2">
    <location>
        <begin position="29"/>
        <end position="144"/>
    </location>
</feature>
<dbReference type="Pfam" id="PF07452">
    <property type="entry name" value="CHRD"/>
    <property type="match status" value="1"/>
</dbReference>
<feature type="chain" id="PRO_5032899250" evidence="1">
    <location>
        <begin position="26"/>
        <end position="145"/>
    </location>
</feature>
<dbReference type="AlphaFoldDB" id="A0A844XQU4"/>
<evidence type="ECO:0000256" key="1">
    <source>
        <dbReference type="SAM" id="SignalP"/>
    </source>
</evidence>
<evidence type="ECO:0000313" key="4">
    <source>
        <dbReference type="Proteomes" id="UP000448199"/>
    </source>
</evidence>
<dbReference type="Proteomes" id="UP000448199">
    <property type="component" value="Unassembled WGS sequence"/>
</dbReference>
<reference evidence="3 4" key="1">
    <citation type="submission" date="2019-12" db="EMBL/GenBank/DDBJ databases">
        <title>Genomic-based taxomic classification of the family Erythrobacteraceae.</title>
        <authorList>
            <person name="Xu L."/>
        </authorList>
    </citation>
    <scope>NUCLEOTIDE SEQUENCE [LARGE SCALE GENOMIC DNA]</scope>
    <source>
        <strain evidence="3 4">DSM 17792</strain>
    </source>
</reference>
<sequence>MPTMRNTRLAATLALAALTVSPAGAQGDNLLAANLFGDQVEGGGAGERATGDFNGLYDRASGELCYYLEADGIGGDATAAHIHKGKRGSTGAEVVTLEMAEMDEACVAVEAGAIAAMLRSPEDYYVDIHTAAHRDGAVRGQLKDD</sequence>
<organism evidence="3 4">
    <name type="scientific">Qipengyuania vulgaris</name>
    <dbReference type="NCBI Taxonomy" id="291985"/>
    <lineage>
        <taxon>Bacteria</taxon>
        <taxon>Pseudomonadati</taxon>
        <taxon>Pseudomonadota</taxon>
        <taxon>Alphaproteobacteria</taxon>
        <taxon>Sphingomonadales</taxon>
        <taxon>Erythrobacteraceae</taxon>
        <taxon>Qipengyuania</taxon>
    </lineage>
</organism>
<dbReference type="SMART" id="SM00754">
    <property type="entry name" value="CHRD"/>
    <property type="match status" value="1"/>
</dbReference>
<evidence type="ECO:0000313" key="3">
    <source>
        <dbReference type="EMBL" id="MXO48321.1"/>
    </source>
</evidence>
<gene>
    <name evidence="3" type="ORF">GRI69_08635</name>
</gene>
<protein>
    <submittedName>
        <fullName evidence="3">CHRD domain-containing protein</fullName>
    </submittedName>
</protein>
<comment type="caution">
    <text evidence="3">The sequence shown here is derived from an EMBL/GenBank/DDBJ whole genome shotgun (WGS) entry which is preliminary data.</text>
</comment>
<dbReference type="InterPro" id="IPR010895">
    <property type="entry name" value="CHRD"/>
</dbReference>
<evidence type="ECO:0000259" key="2">
    <source>
        <dbReference type="SMART" id="SM00754"/>
    </source>
</evidence>
<keyword evidence="1" id="KW-0732">Signal</keyword>